<dbReference type="Proteomes" id="UP000198749">
    <property type="component" value="Unassembled WGS sequence"/>
</dbReference>
<proteinExistence type="predicted"/>
<name>A0A1H9FPJ7_9GAMM</name>
<gene>
    <name evidence="2" type="ORF">SAMN03080615_01347</name>
</gene>
<sequence>MRMKAEINAQPVLTATLQDNKPDELRVIVTSGTATIKIEVSPVARGTLHDPVSLPVVALVEDEFGYAEIPVVSLPDLYGGKLCAAMDRQHPRDLFDVQMLLAHEGISREIFIGFLAYVLSHPRPIHEVLAPNWKPLDDAYRTEFSGMTSEPVALDMLSASRAEMMNSLQAQMTEQDKMFLLSFKRGEPDWSLFEEPSAAELPAVRWKLNNIQRLAKNKIKHKEQLERLESVLDSWLAKVNLGPGNDE</sequence>
<dbReference type="STRING" id="355243.SAMN03080615_01347"/>
<dbReference type="AlphaFoldDB" id="A0A1H9FPJ7"/>
<evidence type="ECO:0000256" key="1">
    <source>
        <dbReference type="SAM" id="Coils"/>
    </source>
</evidence>
<keyword evidence="1" id="KW-0175">Coiled coil</keyword>
<evidence type="ECO:0000313" key="3">
    <source>
        <dbReference type="Proteomes" id="UP000198749"/>
    </source>
</evidence>
<keyword evidence="2" id="KW-0808">Transferase</keyword>
<accession>A0A1H9FPJ7</accession>
<organism evidence="2 3">
    <name type="scientific">Amphritea atlantica</name>
    <dbReference type="NCBI Taxonomy" id="355243"/>
    <lineage>
        <taxon>Bacteria</taxon>
        <taxon>Pseudomonadati</taxon>
        <taxon>Pseudomonadota</taxon>
        <taxon>Gammaproteobacteria</taxon>
        <taxon>Oceanospirillales</taxon>
        <taxon>Oceanospirillaceae</taxon>
        <taxon>Amphritea</taxon>
    </lineage>
</organism>
<feature type="coiled-coil region" evidence="1">
    <location>
        <begin position="208"/>
        <end position="238"/>
    </location>
</feature>
<protein>
    <submittedName>
        <fullName evidence="2">Nucleotidyl transferase AbiEii toxin, Type IV TA system</fullName>
    </submittedName>
</protein>
<reference evidence="3" key="1">
    <citation type="submission" date="2016-10" db="EMBL/GenBank/DDBJ databases">
        <authorList>
            <person name="Varghese N."/>
            <person name="Submissions S."/>
        </authorList>
    </citation>
    <scope>NUCLEOTIDE SEQUENCE [LARGE SCALE GENOMIC DNA]</scope>
    <source>
        <strain evidence="3">DSM 18887</strain>
    </source>
</reference>
<dbReference type="InterPro" id="IPR014942">
    <property type="entry name" value="AbiEii"/>
</dbReference>
<keyword evidence="3" id="KW-1185">Reference proteome</keyword>
<evidence type="ECO:0000313" key="2">
    <source>
        <dbReference type="EMBL" id="SEQ39288.1"/>
    </source>
</evidence>
<dbReference type="EMBL" id="FOGB01000003">
    <property type="protein sequence ID" value="SEQ39288.1"/>
    <property type="molecule type" value="Genomic_DNA"/>
</dbReference>
<dbReference type="Pfam" id="PF08843">
    <property type="entry name" value="AbiEii"/>
    <property type="match status" value="1"/>
</dbReference>
<dbReference type="GO" id="GO:0016740">
    <property type="term" value="F:transferase activity"/>
    <property type="evidence" value="ECO:0007669"/>
    <property type="project" value="UniProtKB-KW"/>
</dbReference>